<evidence type="ECO:0000313" key="2">
    <source>
        <dbReference type="EMBL" id="UJO24518.1"/>
    </source>
</evidence>
<dbReference type="AlphaFoldDB" id="A0A9Q8UW07"/>
<dbReference type="Pfam" id="PF06985">
    <property type="entry name" value="HET"/>
    <property type="match status" value="1"/>
</dbReference>
<dbReference type="RefSeq" id="XP_047768884.1">
    <property type="nucleotide sequence ID" value="XM_047912739.1"/>
</dbReference>
<evidence type="ECO:0000259" key="1">
    <source>
        <dbReference type="Pfam" id="PF06985"/>
    </source>
</evidence>
<dbReference type="OrthoDB" id="3553147at2759"/>
<protein>
    <submittedName>
        <fullName evidence="2">Heterokaryon incompatibility protein 6, OR allele</fullName>
    </submittedName>
</protein>
<gene>
    <name evidence="2" type="ORF">CLAFUR5_13591</name>
</gene>
<proteinExistence type="predicted"/>
<feature type="domain" description="Heterokaryon incompatibility" evidence="1">
    <location>
        <begin position="32"/>
        <end position="194"/>
    </location>
</feature>
<dbReference type="PANTHER" id="PTHR24148">
    <property type="entry name" value="ANKYRIN REPEAT DOMAIN-CONTAINING PROTEIN 39 HOMOLOG-RELATED"/>
    <property type="match status" value="1"/>
</dbReference>
<name>A0A9Q8UW07_PASFU</name>
<keyword evidence="3" id="KW-1185">Reference proteome</keyword>
<dbReference type="InterPro" id="IPR052895">
    <property type="entry name" value="HetReg/Transcr_Mod"/>
</dbReference>
<sequence length="507" mass="57122">MQIRILTLHPANRSQPLSGSLQVVNLRGGLGYVALSYAWGAVDKPCTLQVDGQALPIGRNLHAALVQWRDLLEPTYLWVDSICIDQSNSDELTEQIAVMGRIYSSAVSTLAWLGNGYDDQTNCQLFDFLLFLSNHNASMLMMGPPTEPPLDEFYRSYKSARTADSKSPIKVTLMQDLLHFCKNPYFTRRWVVQELGAAHHVRVQLGSAHIDGSLLANASILLNKERSPIRDIEGFNGIMLVLQRNNENVLERLERFRQFECRDDRDRVAALLWAPCRLPSDSSGSREFRIEYARSVDDNYTKFALDFLQYSRDRPSNGRYMLCAAARRHCNGSRRHGTLPSWVPDWRAEPILNIVELAPLLDNSPATVHREHSLTVTYLRPSFSSRPESMTALDIKGRAKALHLSINSATHSTMMVVADPNGVLQARDCVVDLRLGIWSPSRINFESWAVHPIVLRRKNGNHHGHAIWEVVAGLYLEASPFPGNDSGKGVEVWYAHAKSEPVVLYIE</sequence>
<dbReference type="EMBL" id="CP090174">
    <property type="protein sequence ID" value="UJO24518.1"/>
    <property type="molecule type" value="Genomic_DNA"/>
</dbReference>
<accession>A0A9Q8UW07</accession>
<reference evidence="2" key="2">
    <citation type="journal article" date="2022" name="Microb. Genom.">
        <title>A chromosome-scale genome assembly of the tomato pathogen Cladosporium fulvum reveals a compartmentalized genome architecture and the presence of a dispensable chromosome.</title>
        <authorList>
            <person name="Zaccaron A.Z."/>
            <person name="Chen L.H."/>
            <person name="Samaras A."/>
            <person name="Stergiopoulos I."/>
        </authorList>
    </citation>
    <scope>NUCLEOTIDE SEQUENCE</scope>
    <source>
        <strain evidence="2">Race5_Kim</strain>
    </source>
</reference>
<dbReference type="PANTHER" id="PTHR24148:SF64">
    <property type="entry name" value="HETEROKARYON INCOMPATIBILITY DOMAIN-CONTAINING PROTEIN"/>
    <property type="match status" value="1"/>
</dbReference>
<organism evidence="2 3">
    <name type="scientific">Passalora fulva</name>
    <name type="common">Tomato leaf mold</name>
    <name type="synonym">Cladosporium fulvum</name>
    <dbReference type="NCBI Taxonomy" id="5499"/>
    <lineage>
        <taxon>Eukaryota</taxon>
        <taxon>Fungi</taxon>
        <taxon>Dikarya</taxon>
        <taxon>Ascomycota</taxon>
        <taxon>Pezizomycotina</taxon>
        <taxon>Dothideomycetes</taxon>
        <taxon>Dothideomycetidae</taxon>
        <taxon>Mycosphaerellales</taxon>
        <taxon>Mycosphaerellaceae</taxon>
        <taxon>Fulvia</taxon>
    </lineage>
</organism>
<dbReference type="GeneID" id="71993469"/>
<dbReference type="Proteomes" id="UP000756132">
    <property type="component" value="Chromosome 12"/>
</dbReference>
<reference evidence="2" key="1">
    <citation type="submission" date="2021-12" db="EMBL/GenBank/DDBJ databases">
        <authorList>
            <person name="Zaccaron A."/>
            <person name="Stergiopoulos I."/>
        </authorList>
    </citation>
    <scope>NUCLEOTIDE SEQUENCE</scope>
    <source>
        <strain evidence="2">Race5_Kim</strain>
    </source>
</reference>
<evidence type="ECO:0000313" key="3">
    <source>
        <dbReference type="Proteomes" id="UP000756132"/>
    </source>
</evidence>
<dbReference type="InterPro" id="IPR010730">
    <property type="entry name" value="HET"/>
</dbReference>
<dbReference type="KEGG" id="ffu:CLAFUR5_13591"/>